<keyword evidence="4 7" id="KW-0812">Transmembrane</keyword>
<evidence type="ECO:0000313" key="9">
    <source>
        <dbReference type="EMBL" id="RID97814.1"/>
    </source>
</evidence>
<evidence type="ECO:0000256" key="7">
    <source>
        <dbReference type="RuleBase" id="RU003879"/>
    </source>
</evidence>
<comment type="subcellular location">
    <subcellularLocation>
        <location evidence="1">Cell membrane</location>
        <topology evidence="1">Single-pass membrane protein</topology>
    </subcellularLocation>
    <subcellularLocation>
        <location evidence="7">Cell membrane</location>
        <topology evidence="7">Single-pass type II membrane protein</topology>
    </subcellularLocation>
</comment>
<keyword evidence="5 8" id="KW-1133">Transmembrane helix</keyword>
<keyword evidence="7" id="KW-0813">Transport</keyword>
<reference evidence="9 10" key="1">
    <citation type="submission" date="2018-09" db="EMBL/GenBank/DDBJ databases">
        <title>Draft genome of Simplicispira sp. NY-02.</title>
        <authorList>
            <person name="Im W.T."/>
        </authorList>
    </citation>
    <scope>NUCLEOTIDE SEQUENCE [LARGE SCALE GENOMIC DNA]</scope>
    <source>
        <strain evidence="9 10">NY-02</strain>
    </source>
</reference>
<organism evidence="9 10">
    <name type="scientific">Simplicispira hankyongi</name>
    <dbReference type="NCBI Taxonomy" id="2315688"/>
    <lineage>
        <taxon>Bacteria</taxon>
        <taxon>Pseudomonadati</taxon>
        <taxon>Pseudomonadota</taxon>
        <taxon>Betaproteobacteria</taxon>
        <taxon>Burkholderiales</taxon>
        <taxon>Comamonadaceae</taxon>
        <taxon>Simplicispira</taxon>
    </lineage>
</organism>
<feature type="transmembrane region" description="Helical" evidence="8">
    <location>
        <begin position="20"/>
        <end position="42"/>
    </location>
</feature>
<dbReference type="Proteomes" id="UP000266302">
    <property type="component" value="Unassembled WGS sequence"/>
</dbReference>
<keyword evidence="10" id="KW-1185">Reference proteome</keyword>
<evidence type="ECO:0000256" key="5">
    <source>
        <dbReference type="ARBA" id="ARBA00022989"/>
    </source>
</evidence>
<dbReference type="EMBL" id="QXJC01000005">
    <property type="protein sequence ID" value="RID97814.1"/>
    <property type="molecule type" value="Genomic_DNA"/>
</dbReference>
<evidence type="ECO:0000313" key="10">
    <source>
        <dbReference type="Proteomes" id="UP000266302"/>
    </source>
</evidence>
<dbReference type="InterPro" id="IPR003400">
    <property type="entry name" value="ExbD"/>
</dbReference>
<evidence type="ECO:0000256" key="4">
    <source>
        <dbReference type="ARBA" id="ARBA00022692"/>
    </source>
</evidence>
<keyword evidence="7" id="KW-0653">Protein transport</keyword>
<keyword evidence="3" id="KW-1003">Cell membrane</keyword>
<gene>
    <name evidence="9" type="ORF">D3F03_13220</name>
</gene>
<accession>A0A398C6H0</accession>
<dbReference type="Gene3D" id="3.30.420.270">
    <property type="match status" value="1"/>
</dbReference>
<evidence type="ECO:0000256" key="8">
    <source>
        <dbReference type="SAM" id="Phobius"/>
    </source>
</evidence>
<dbReference type="GO" id="GO:0015031">
    <property type="term" value="P:protein transport"/>
    <property type="evidence" value="ECO:0007669"/>
    <property type="project" value="UniProtKB-KW"/>
</dbReference>
<sequence length="143" mass="14751">MAFGRIERSASARPLSDINVTPLVDVMLVLVVIFILAAPLLAGSLRLELPRAQGTAPAAPGPSLLIEVDRTGGLQLDGQAIAEDALAPRLAAVAAERPGTEIALRADAAVPYGRVVELMGFAHAAGLTRIAFVAEPASARPAR</sequence>
<protein>
    <submittedName>
        <fullName evidence="9">Biopolymer transporter ExbD</fullName>
    </submittedName>
</protein>
<name>A0A398C6H0_9BURK</name>
<keyword evidence="6 8" id="KW-0472">Membrane</keyword>
<dbReference type="PANTHER" id="PTHR30558">
    <property type="entry name" value="EXBD MEMBRANE COMPONENT OF PMF-DRIVEN MACROMOLECULE IMPORT SYSTEM"/>
    <property type="match status" value="1"/>
</dbReference>
<evidence type="ECO:0000256" key="2">
    <source>
        <dbReference type="ARBA" id="ARBA00005811"/>
    </source>
</evidence>
<dbReference type="AlphaFoldDB" id="A0A398C6H0"/>
<comment type="caution">
    <text evidence="9">The sequence shown here is derived from an EMBL/GenBank/DDBJ whole genome shotgun (WGS) entry which is preliminary data.</text>
</comment>
<dbReference type="GO" id="GO:0005886">
    <property type="term" value="C:plasma membrane"/>
    <property type="evidence" value="ECO:0007669"/>
    <property type="project" value="UniProtKB-SubCell"/>
</dbReference>
<dbReference type="PANTHER" id="PTHR30558:SF7">
    <property type="entry name" value="TOL-PAL SYSTEM PROTEIN TOLR"/>
    <property type="match status" value="1"/>
</dbReference>
<evidence type="ECO:0000256" key="6">
    <source>
        <dbReference type="ARBA" id="ARBA00023136"/>
    </source>
</evidence>
<proteinExistence type="inferred from homology"/>
<evidence type="ECO:0000256" key="3">
    <source>
        <dbReference type="ARBA" id="ARBA00022475"/>
    </source>
</evidence>
<dbReference type="GO" id="GO:0022857">
    <property type="term" value="F:transmembrane transporter activity"/>
    <property type="evidence" value="ECO:0007669"/>
    <property type="project" value="InterPro"/>
</dbReference>
<dbReference type="Pfam" id="PF02472">
    <property type="entry name" value="ExbD"/>
    <property type="match status" value="1"/>
</dbReference>
<comment type="similarity">
    <text evidence="2 7">Belongs to the ExbD/TolR family.</text>
</comment>
<evidence type="ECO:0000256" key="1">
    <source>
        <dbReference type="ARBA" id="ARBA00004162"/>
    </source>
</evidence>
<dbReference type="RefSeq" id="WP_119109917.1">
    <property type="nucleotide sequence ID" value="NZ_QXJC01000005.1"/>
</dbReference>
<dbReference type="OrthoDB" id="9798629at2"/>